<dbReference type="PANTHER" id="PTHR10333">
    <property type="entry name" value="INHIBITOR OF GROWTH PROTEIN"/>
    <property type="match status" value="1"/>
</dbReference>
<keyword evidence="10" id="KW-1185">Reference proteome</keyword>
<feature type="domain" description="Zinc finger PHD-type" evidence="8">
    <location>
        <begin position="111"/>
        <end position="159"/>
    </location>
</feature>
<feature type="domain" description="Zinc finger PHD-type" evidence="8">
    <location>
        <begin position="54"/>
        <end position="104"/>
    </location>
</feature>
<reference evidence="9" key="1">
    <citation type="submission" date="2022-08" db="UniProtKB">
        <authorList>
            <consortium name="EnsemblMetazoa"/>
        </authorList>
    </citation>
    <scope>IDENTIFICATION</scope>
    <source>
        <strain evidence="9">05x7-T-G4-1.051#20</strain>
    </source>
</reference>
<feature type="site" description="Histone H3K4me3 binding" evidence="7">
    <location>
        <position position="128"/>
    </location>
</feature>
<evidence type="ECO:0000256" key="3">
    <source>
        <dbReference type="ARBA" id="ARBA00022723"/>
    </source>
</evidence>
<keyword evidence="5" id="KW-0862">Zinc</keyword>
<dbReference type="InterPro" id="IPR013083">
    <property type="entry name" value="Znf_RING/FYVE/PHD"/>
</dbReference>
<dbReference type="SUPFAM" id="SSF57903">
    <property type="entry name" value="FYVE/PHD zinc finger"/>
    <property type="match status" value="2"/>
</dbReference>
<dbReference type="SMART" id="SM00249">
    <property type="entry name" value="PHD"/>
    <property type="match status" value="2"/>
</dbReference>
<evidence type="ECO:0000259" key="8">
    <source>
        <dbReference type="SMART" id="SM00249"/>
    </source>
</evidence>
<dbReference type="EnsemblMetazoa" id="G14532.1">
    <property type="protein sequence ID" value="G14532.1:cds"/>
    <property type="gene ID" value="G14532"/>
</dbReference>
<accession>A0A8W8IKI6</accession>
<organism evidence="9 10">
    <name type="scientific">Magallana gigas</name>
    <name type="common">Pacific oyster</name>
    <name type="synonym">Crassostrea gigas</name>
    <dbReference type="NCBI Taxonomy" id="29159"/>
    <lineage>
        <taxon>Eukaryota</taxon>
        <taxon>Metazoa</taxon>
        <taxon>Spiralia</taxon>
        <taxon>Lophotrochozoa</taxon>
        <taxon>Mollusca</taxon>
        <taxon>Bivalvia</taxon>
        <taxon>Autobranchia</taxon>
        <taxon>Pteriomorphia</taxon>
        <taxon>Ostreida</taxon>
        <taxon>Ostreoidea</taxon>
        <taxon>Ostreidae</taxon>
        <taxon>Magallana</taxon>
    </lineage>
</organism>
<proteinExistence type="inferred from homology"/>
<sequence length="392" mass="45054">MESLGDPPSNAPQDGDDDTFLKDVAGRVVQLIWHDPRVNKILASDEEKENNYTYCLCKTDLGDDVPMVFCSGIHCPGNRWFHLQCLNMEEDDIPDEFYCSDDCRKRTVYKYCSCHVDMGEYEPMVGCDNQQCKTEWFHLKCVGLKDAPAGKWFCSKDCKIASSKKKKLKSEPKEDGVYNYVTGLMFVGLMDLVRHDAVRENDGQAMMSHWKLDMILFHNNHHPKYVLLGHRLLAGVSGWLPERLAMDSMWNRTVNLAGGPGRNLECDIVNEFLNKEFKESLKDAGGNLTEETVHRHSQMAGSLGRVIDKVYAESVEAPLSEFIRKGNTNFTRDLELFVKLLLPEHFFRHSPGRHFKSYQDFSFSIEAKHPEKLKKKLCQLSKRLDKIRRCTD</sequence>
<dbReference type="Gene3D" id="3.30.40.10">
    <property type="entry name" value="Zinc/RING finger domain, C3HC4 (zinc finger)"/>
    <property type="match status" value="2"/>
</dbReference>
<dbReference type="InterPro" id="IPR028651">
    <property type="entry name" value="ING_fam"/>
</dbReference>
<dbReference type="Proteomes" id="UP000005408">
    <property type="component" value="Unassembled WGS sequence"/>
</dbReference>
<evidence type="ECO:0000313" key="10">
    <source>
        <dbReference type="Proteomes" id="UP000005408"/>
    </source>
</evidence>
<evidence type="ECO:0000313" key="9">
    <source>
        <dbReference type="EnsemblMetazoa" id="G14532.1:cds"/>
    </source>
</evidence>
<evidence type="ECO:0000256" key="5">
    <source>
        <dbReference type="ARBA" id="ARBA00022833"/>
    </source>
</evidence>
<name>A0A8W8IKI6_MAGGI</name>
<evidence type="ECO:0000256" key="6">
    <source>
        <dbReference type="ARBA" id="ARBA00023242"/>
    </source>
</evidence>
<keyword evidence="4" id="KW-0863">Zinc-finger</keyword>
<dbReference type="GO" id="GO:0005634">
    <property type="term" value="C:nucleus"/>
    <property type="evidence" value="ECO:0007669"/>
    <property type="project" value="UniProtKB-SubCell"/>
</dbReference>
<evidence type="ECO:0000256" key="4">
    <source>
        <dbReference type="ARBA" id="ARBA00022771"/>
    </source>
</evidence>
<feature type="site" description="Histone H3K4me3 binding" evidence="7">
    <location>
        <position position="136"/>
    </location>
</feature>
<evidence type="ECO:0000256" key="7">
    <source>
        <dbReference type="PIRSR" id="PIRSR628651-50"/>
    </source>
</evidence>
<feature type="site" description="Histone H3K4me3 binding" evidence="7">
    <location>
        <position position="124"/>
    </location>
</feature>
<evidence type="ECO:0000256" key="1">
    <source>
        <dbReference type="ARBA" id="ARBA00004123"/>
    </source>
</evidence>
<comment type="subcellular location">
    <subcellularLocation>
        <location evidence="1">Nucleus</location>
    </subcellularLocation>
</comment>
<dbReference type="InterPro" id="IPR046496">
    <property type="entry name" value="DUF6589"/>
</dbReference>
<comment type="similarity">
    <text evidence="2">Belongs to the ING family.</text>
</comment>
<evidence type="ECO:0000256" key="2">
    <source>
        <dbReference type="ARBA" id="ARBA00010210"/>
    </source>
</evidence>
<feature type="site" description="Histone H3K4me3 binding" evidence="7">
    <location>
        <position position="111"/>
    </location>
</feature>
<dbReference type="AlphaFoldDB" id="A0A8W8IKI6"/>
<keyword evidence="3" id="KW-0479">Metal-binding</keyword>
<dbReference type="Pfam" id="PF20231">
    <property type="entry name" value="DUF6589"/>
    <property type="match status" value="1"/>
</dbReference>
<protein>
    <recommendedName>
        <fullName evidence="8">Zinc finger PHD-type domain-containing protein</fullName>
    </recommendedName>
</protein>
<dbReference type="GO" id="GO:0008270">
    <property type="term" value="F:zinc ion binding"/>
    <property type="evidence" value="ECO:0007669"/>
    <property type="project" value="UniProtKB-KW"/>
</dbReference>
<dbReference type="InterPro" id="IPR011011">
    <property type="entry name" value="Znf_FYVE_PHD"/>
</dbReference>
<dbReference type="InterPro" id="IPR001965">
    <property type="entry name" value="Znf_PHD"/>
</dbReference>
<keyword evidence="6" id="KW-0539">Nucleus</keyword>